<dbReference type="Gene3D" id="3.40.50.740">
    <property type="match status" value="1"/>
</dbReference>
<dbReference type="Gene3D" id="3.30.2070.10">
    <property type="entry name" value="Formate dehydrogenase/DMSO reductase"/>
    <property type="match status" value="1"/>
</dbReference>
<evidence type="ECO:0000259" key="9">
    <source>
        <dbReference type="PROSITE" id="PS51669"/>
    </source>
</evidence>
<dbReference type="SMART" id="SM00926">
    <property type="entry name" value="Molybdop_Fe4S4"/>
    <property type="match status" value="1"/>
</dbReference>
<comment type="cofactor">
    <cofactor evidence="1">
        <name>Mo-bis(molybdopterin guanine dinucleotide)</name>
        <dbReference type="ChEBI" id="CHEBI:60539"/>
    </cofactor>
</comment>
<dbReference type="Pfam" id="PF04879">
    <property type="entry name" value="Molybdop_Fe4S4"/>
    <property type="match status" value="1"/>
</dbReference>
<protein>
    <submittedName>
        <fullName evidence="10">Molybdopterin oxidoreductase</fullName>
    </submittedName>
</protein>
<keyword evidence="6" id="KW-0408">Iron</keyword>
<dbReference type="InterPro" id="IPR006656">
    <property type="entry name" value="Mopterin_OxRdtase"/>
</dbReference>
<dbReference type="PANTHER" id="PTHR43742:SF6">
    <property type="entry name" value="OXIDOREDUCTASE YYAE-RELATED"/>
    <property type="match status" value="1"/>
</dbReference>
<dbReference type="GO" id="GO:0043546">
    <property type="term" value="F:molybdopterin cofactor binding"/>
    <property type="evidence" value="ECO:0007669"/>
    <property type="project" value="InterPro"/>
</dbReference>
<feature type="region of interest" description="Disordered" evidence="8">
    <location>
        <begin position="1"/>
        <end position="28"/>
    </location>
</feature>
<dbReference type="OrthoDB" id="9796486at2"/>
<organism evidence="10 11">
    <name type="scientific">Roseateles chitinivorans</name>
    <dbReference type="NCBI Taxonomy" id="2917965"/>
    <lineage>
        <taxon>Bacteria</taxon>
        <taxon>Pseudomonadati</taxon>
        <taxon>Pseudomonadota</taxon>
        <taxon>Betaproteobacteria</taxon>
        <taxon>Burkholderiales</taxon>
        <taxon>Sphaerotilaceae</taxon>
        <taxon>Roseateles</taxon>
    </lineage>
</organism>
<dbReference type="InterPro" id="IPR006655">
    <property type="entry name" value="Mopterin_OxRdtase_prok_CS"/>
</dbReference>
<evidence type="ECO:0000256" key="2">
    <source>
        <dbReference type="ARBA" id="ARBA00010312"/>
    </source>
</evidence>
<accession>A0A2G9CE69</accession>
<evidence type="ECO:0000313" key="11">
    <source>
        <dbReference type="Proteomes" id="UP000231501"/>
    </source>
</evidence>
<dbReference type="PROSITE" id="PS00490">
    <property type="entry name" value="MOLYBDOPTERIN_PROK_2"/>
    <property type="match status" value="1"/>
</dbReference>
<dbReference type="Pfam" id="PF00384">
    <property type="entry name" value="Molybdopterin"/>
    <property type="match status" value="1"/>
</dbReference>
<dbReference type="GO" id="GO:0051536">
    <property type="term" value="F:iron-sulfur cluster binding"/>
    <property type="evidence" value="ECO:0007669"/>
    <property type="project" value="UniProtKB-KW"/>
</dbReference>
<evidence type="ECO:0000256" key="3">
    <source>
        <dbReference type="ARBA" id="ARBA00022505"/>
    </source>
</evidence>
<dbReference type="InterPro" id="IPR006963">
    <property type="entry name" value="Mopterin_OxRdtase_4Fe-4S_dom"/>
</dbReference>
<dbReference type="GO" id="GO:0046872">
    <property type="term" value="F:metal ion binding"/>
    <property type="evidence" value="ECO:0007669"/>
    <property type="project" value="UniProtKB-KW"/>
</dbReference>
<comment type="similarity">
    <text evidence="2">Belongs to the prokaryotic molybdopterin-containing oxidoreductase family.</text>
</comment>
<dbReference type="CDD" id="cd02786">
    <property type="entry name" value="MopB_CT_3"/>
    <property type="match status" value="1"/>
</dbReference>
<gene>
    <name evidence="10" type="ORF">CS062_07530</name>
</gene>
<reference evidence="10 11" key="1">
    <citation type="submission" date="2017-11" db="EMBL/GenBank/DDBJ databases">
        <title>Draft genome sequence of Mitsuaria sp. HWN-4.</title>
        <authorList>
            <person name="Gundlapally S.R."/>
        </authorList>
    </citation>
    <scope>NUCLEOTIDE SEQUENCE [LARGE SCALE GENOMIC DNA]</scope>
    <source>
        <strain evidence="10 11">HWN-4</strain>
    </source>
</reference>
<dbReference type="InterPro" id="IPR006657">
    <property type="entry name" value="MoPterin_dinucl-bd_dom"/>
</dbReference>
<dbReference type="Gene3D" id="2.40.40.20">
    <property type="match status" value="1"/>
</dbReference>
<name>A0A2G9CE69_9BURK</name>
<evidence type="ECO:0000256" key="5">
    <source>
        <dbReference type="ARBA" id="ARBA00023002"/>
    </source>
</evidence>
<keyword evidence="4" id="KW-0479">Metal-binding</keyword>
<feature type="domain" description="4Fe-4S Mo/W bis-MGD-type" evidence="9">
    <location>
        <begin position="27"/>
        <end position="84"/>
    </location>
</feature>
<dbReference type="InterPro" id="IPR050612">
    <property type="entry name" value="Prok_Mopterin_Oxidored"/>
</dbReference>
<dbReference type="Gene3D" id="2.20.25.90">
    <property type="entry name" value="ADC-like domains"/>
    <property type="match status" value="1"/>
</dbReference>
<keyword evidence="5" id="KW-0560">Oxidoreductase</keyword>
<dbReference type="Gene3D" id="3.40.228.10">
    <property type="entry name" value="Dimethylsulfoxide Reductase, domain 2"/>
    <property type="match status" value="1"/>
</dbReference>
<dbReference type="Pfam" id="PF01568">
    <property type="entry name" value="Molydop_binding"/>
    <property type="match status" value="1"/>
</dbReference>
<comment type="caution">
    <text evidence="10">The sequence shown here is derived from an EMBL/GenBank/DDBJ whole genome shotgun (WGS) entry which is preliminary data.</text>
</comment>
<dbReference type="PROSITE" id="PS51669">
    <property type="entry name" value="4FE4S_MOW_BIS_MGD"/>
    <property type="match status" value="1"/>
</dbReference>
<dbReference type="AlphaFoldDB" id="A0A2G9CE69"/>
<dbReference type="InterPro" id="IPR037920">
    <property type="entry name" value="YoaE_C"/>
</dbReference>
<sequence>MNLPPQALHHDDPALARTPASRTGAPSRVVKGACPHDCPDTCALRITVEEGKVVKVQGQPEHPSTHGALCTKVSRYPERTYHAERLLHPLKRVNAKHEPPRFERIGWDQAIAEIAGRLQAIAARDPQAILPYSYAGTMGLLQGEAMAGRFFNRLGASCLDRTICASAGGAALAATYGHKVGMHLPHFAESRLILIWGSNSIASNLHFWTFANQAKREGAKLVCIDPRKTETADKCHQHLALLPGTDGALALGLMHELIAHDWLDHDYIARHVEGWEELRTKALAWTPERTAAECGLTADEVRGLARDYATLAPAAIRLNYGMQRVRGGGNAVRLIALLPCLTGAWRHRAGGLLLSSSGWFAPFKNPALERPELRAGRPSRTINMSTIGDDLLREASPDFGPRIEALVVYNSNPVAVAPESPKVVAGFQRPDLFTVVLEHFLTDTADLADYVLPATTQLEHLDIHTSYGHTDVLINEPAVAPLGESRSNTRIFRELAAAMGFDEPAFHDDDEALLRQAFRDDIDLGQLRERGWFKLPLKEAPFAEGGFPSASGKADARGADYVANYESRSSAPALAARYPLAMISPPARNHLNSTFVNVKSLRDIEGEQVLEMSAADATARGLADGQLVRVFNDRGSYACRLDVSARAREGVVHGLGIWWRKLGADGRNVNEVTHQRLTDMGRAPCFYDCLVEVAAA</sequence>
<evidence type="ECO:0000256" key="8">
    <source>
        <dbReference type="SAM" id="MobiDB-lite"/>
    </source>
</evidence>
<dbReference type="SUPFAM" id="SSF53706">
    <property type="entry name" value="Formate dehydrogenase/DMSO reductase, domains 1-3"/>
    <property type="match status" value="1"/>
</dbReference>
<dbReference type="EMBL" id="PEOG01000016">
    <property type="protein sequence ID" value="PIM53789.1"/>
    <property type="molecule type" value="Genomic_DNA"/>
</dbReference>
<proteinExistence type="inferred from homology"/>
<dbReference type="PANTHER" id="PTHR43742">
    <property type="entry name" value="TRIMETHYLAMINE-N-OXIDE REDUCTASE"/>
    <property type="match status" value="1"/>
</dbReference>
<keyword evidence="7" id="KW-0411">Iron-sulfur</keyword>
<evidence type="ECO:0000313" key="10">
    <source>
        <dbReference type="EMBL" id="PIM53789.1"/>
    </source>
</evidence>
<evidence type="ECO:0000256" key="4">
    <source>
        <dbReference type="ARBA" id="ARBA00022723"/>
    </source>
</evidence>
<evidence type="ECO:0000256" key="1">
    <source>
        <dbReference type="ARBA" id="ARBA00001942"/>
    </source>
</evidence>
<evidence type="ECO:0000256" key="7">
    <source>
        <dbReference type="ARBA" id="ARBA00023014"/>
    </source>
</evidence>
<dbReference type="GO" id="GO:0016491">
    <property type="term" value="F:oxidoreductase activity"/>
    <property type="evidence" value="ECO:0007669"/>
    <property type="project" value="UniProtKB-KW"/>
</dbReference>
<dbReference type="CDD" id="cd02766">
    <property type="entry name" value="MopB_3"/>
    <property type="match status" value="1"/>
</dbReference>
<dbReference type="InterPro" id="IPR009010">
    <property type="entry name" value="Asp_de-COase-like_dom_sf"/>
</dbReference>
<dbReference type="SUPFAM" id="SSF50692">
    <property type="entry name" value="ADC-like"/>
    <property type="match status" value="1"/>
</dbReference>
<dbReference type="Proteomes" id="UP000231501">
    <property type="component" value="Unassembled WGS sequence"/>
</dbReference>
<evidence type="ECO:0000256" key="6">
    <source>
        <dbReference type="ARBA" id="ARBA00023004"/>
    </source>
</evidence>
<keyword evidence="3" id="KW-0500">Molybdenum</keyword>
<keyword evidence="11" id="KW-1185">Reference proteome</keyword>